<dbReference type="GO" id="GO:0020037">
    <property type="term" value="F:heme binding"/>
    <property type="evidence" value="ECO:0007669"/>
    <property type="project" value="InterPro"/>
</dbReference>
<feature type="domain" description="Di-haem cytochrome c peroxidase" evidence="2">
    <location>
        <begin position="4"/>
        <end position="95"/>
    </location>
</feature>
<protein>
    <recommendedName>
        <fullName evidence="2">Di-haem cytochrome c peroxidase domain-containing protein</fullName>
    </recommendedName>
</protein>
<evidence type="ECO:0000256" key="1">
    <source>
        <dbReference type="SAM" id="MobiDB-lite"/>
    </source>
</evidence>
<accession>A0A330GLN5</accession>
<dbReference type="GO" id="GO:0016491">
    <property type="term" value="F:oxidoreductase activity"/>
    <property type="evidence" value="ECO:0007669"/>
    <property type="project" value="InterPro"/>
</dbReference>
<proteinExistence type="predicted"/>
<reference evidence="4" key="1">
    <citation type="submission" date="2018-06" db="EMBL/GenBank/DDBJ databases">
        <authorList>
            <person name="Helene L.C."/>
            <person name="Dall'Agnol R."/>
            <person name="Delamuta J.R."/>
            <person name="Hungria M."/>
        </authorList>
    </citation>
    <scope>NUCLEOTIDE SEQUENCE [LARGE SCALE GENOMIC DNA]</scope>
    <source>
        <strain evidence="4">CNPSo 3140</strain>
    </source>
</reference>
<sequence length="112" mass="11862">MQPCRQIGRAGADGSFTSIGHNCQHDGRNAPTLSNASVQCRSVLGWPGSGSEQAGRQPISDSMEMVTTPGHAVEELKGIPGYVDAFGKAFLMKSIPSDMTTSPELSQRSTPR</sequence>
<feature type="region of interest" description="Disordered" evidence="1">
    <location>
        <begin position="1"/>
        <end position="34"/>
    </location>
</feature>
<evidence type="ECO:0000313" key="3">
    <source>
        <dbReference type="EMBL" id="RAZ71747.1"/>
    </source>
</evidence>
<dbReference type="Gene3D" id="1.10.760.10">
    <property type="entry name" value="Cytochrome c-like domain"/>
    <property type="match status" value="1"/>
</dbReference>
<evidence type="ECO:0000259" key="2">
    <source>
        <dbReference type="Pfam" id="PF03150"/>
    </source>
</evidence>
<dbReference type="AlphaFoldDB" id="A0A330GLN5"/>
<keyword evidence="4" id="KW-1185">Reference proteome</keyword>
<dbReference type="Proteomes" id="UP000251956">
    <property type="component" value="Unassembled WGS sequence"/>
</dbReference>
<dbReference type="InterPro" id="IPR004852">
    <property type="entry name" value="Di-haem_cyt_c_peroxidsae"/>
</dbReference>
<dbReference type="EMBL" id="QMBQ01000012">
    <property type="protein sequence ID" value="RAZ71747.1"/>
    <property type="molecule type" value="Genomic_DNA"/>
</dbReference>
<dbReference type="GO" id="GO:0009055">
    <property type="term" value="F:electron transfer activity"/>
    <property type="evidence" value="ECO:0007669"/>
    <property type="project" value="InterPro"/>
</dbReference>
<dbReference type="InterPro" id="IPR036909">
    <property type="entry name" value="Cyt_c-like_dom_sf"/>
</dbReference>
<dbReference type="OrthoDB" id="9805202at2"/>
<dbReference type="SUPFAM" id="SSF46626">
    <property type="entry name" value="Cytochrome c"/>
    <property type="match status" value="1"/>
</dbReference>
<dbReference type="Pfam" id="PF03150">
    <property type="entry name" value="CCP_MauG"/>
    <property type="match status" value="1"/>
</dbReference>
<comment type="caution">
    <text evidence="3">The sequence shown here is derived from an EMBL/GenBank/DDBJ whole genome shotgun (WGS) entry which is preliminary data.</text>
</comment>
<evidence type="ECO:0000313" key="4">
    <source>
        <dbReference type="Proteomes" id="UP000251956"/>
    </source>
</evidence>
<organism evidence="3 4">
    <name type="scientific">Mesorhizobium atlanticum</name>
    <dbReference type="NCBI Taxonomy" id="2233532"/>
    <lineage>
        <taxon>Bacteria</taxon>
        <taxon>Pseudomonadati</taxon>
        <taxon>Pseudomonadota</taxon>
        <taxon>Alphaproteobacteria</taxon>
        <taxon>Hyphomicrobiales</taxon>
        <taxon>Phyllobacteriaceae</taxon>
        <taxon>Mesorhizobium</taxon>
    </lineage>
</organism>
<reference evidence="3 4" key="2">
    <citation type="submission" date="2018-07" db="EMBL/GenBank/DDBJ databases">
        <title>Diversity of Mesorhizobium strains in Brazil.</title>
        <authorList>
            <person name="Helene L.C.F."/>
            <person name="Dall'Agnol R."/>
            <person name="Delamuta J.R.M."/>
            <person name="Hungria M."/>
        </authorList>
    </citation>
    <scope>NUCLEOTIDE SEQUENCE [LARGE SCALE GENOMIC DNA]</scope>
    <source>
        <strain evidence="3 4">CNPSo 3140</strain>
    </source>
</reference>
<gene>
    <name evidence="3" type="ORF">DPM35_29685</name>
</gene>
<name>A0A330GLN5_9HYPH</name>